<dbReference type="EMBL" id="UOFN01000090">
    <property type="protein sequence ID" value="VAW78153.1"/>
    <property type="molecule type" value="Genomic_DNA"/>
</dbReference>
<evidence type="ECO:0000313" key="1">
    <source>
        <dbReference type="EMBL" id="VAW78153.1"/>
    </source>
</evidence>
<name>A0A3B0YPY4_9ZZZZ</name>
<accession>A0A3B0YPY4</accession>
<gene>
    <name evidence="1" type="ORF">MNBD_GAMMA15-1184</name>
</gene>
<dbReference type="AlphaFoldDB" id="A0A3B0YPY4"/>
<sequence length="516" mass="58275">MHLVLYINGDRHTLYQVDRQSANKLGSFLVGQAGMHRLRDILLQQQRPVSILVDLIEEEFRHDTVPHARGSDRLRMLARHAGKLFRGTPFRHSWIIGRNKEGRRDDKVLFSALTNPDNLLPILELLEETATPLAGIFSLPIISTGLIKTLQARNENVLLITEQPDGGLRETFLRKGQVQFSRLAPIQESSPEEYCRLLEAEVHKTQRYLNTLRLLSPGESVDVYPIADAPRCEAVVEQCIESEHLKFFPVDIHELFTATGCKEFRKTGDSDALFAFILGNGRWNNHYAQPIHLKRMRGWQGALALRAASWLLAVIGLSWSGMNSIDGWMAARERAQLAISSDTISTRYTQLTQELPVQPAQARAMREATALADSLERNPLQTRELFSLLGEAFTHHPTLEMREIHWFNSDQINARQAVTLAAMDSSAAFPLPRYTVTLISGALRQFDGSYQHAQTQVEELVAWLQQQPGVVAVNIEQAPLDTRQDSQIQGELDNQQKQSSALFGLRLVMERQDEAV</sequence>
<protein>
    <recommendedName>
        <fullName evidence="2">GspL periplasmic domain-containing protein</fullName>
    </recommendedName>
</protein>
<evidence type="ECO:0008006" key="2">
    <source>
        <dbReference type="Google" id="ProtNLM"/>
    </source>
</evidence>
<reference evidence="1" key="1">
    <citation type="submission" date="2018-06" db="EMBL/GenBank/DDBJ databases">
        <authorList>
            <person name="Zhirakovskaya E."/>
        </authorList>
    </citation>
    <scope>NUCLEOTIDE SEQUENCE</scope>
</reference>
<organism evidence="1">
    <name type="scientific">hydrothermal vent metagenome</name>
    <dbReference type="NCBI Taxonomy" id="652676"/>
    <lineage>
        <taxon>unclassified sequences</taxon>
        <taxon>metagenomes</taxon>
        <taxon>ecological metagenomes</taxon>
    </lineage>
</organism>
<proteinExistence type="predicted"/>